<dbReference type="GO" id="GO:0016740">
    <property type="term" value="F:transferase activity"/>
    <property type="evidence" value="ECO:0007669"/>
    <property type="project" value="UniProtKB-KW"/>
</dbReference>
<dbReference type="CDD" id="cd04186">
    <property type="entry name" value="GT_2_like_c"/>
    <property type="match status" value="1"/>
</dbReference>
<reference evidence="4" key="1">
    <citation type="submission" date="2016-10" db="EMBL/GenBank/DDBJ databases">
        <authorList>
            <person name="Varghese N."/>
            <person name="Submissions S."/>
        </authorList>
    </citation>
    <scope>NUCLEOTIDE SEQUENCE [LARGE SCALE GENOMIC DNA]</scope>
    <source>
        <strain evidence="4">ATCC 23835</strain>
    </source>
</reference>
<evidence type="ECO:0000313" key="3">
    <source>
        <dbReference type="EMBL" id="SDS63279.1"/>
    </source>
</evidence>
<keyword evidence="1" id="KW-0997">Cell inner membrane</keyword>
<dbReference type="SUPFAM" id="SSF53756">
    <property type="entry name" value="UDP-Glycosyltransferase/glycogen phosphorylase"/>
    <property type="match status" value="1"/>
</dbReference>
<dbReference type="RefSeq" id="WP_090204729.1">
    <property type="nucleotide sequence ID" value="NZ_LT629777.1"/>
</dbReference>
<sequence length="1149" mass="129478">MQDGKWRDDTFANELEALVEEQPSFEGSNPPIGVVIHAYYPEVLKSILLRLAELHERLHLYVTCVAGHEEKVRNLLAASGLGHSLYRVPNQGRDVLPFLRLLPLLRADKIHTLLKLHTKRSTHPGKSNSWSDELFDYLLDPVRFRRSVEHLCDPTHHPMLGHEGYRLPVTKQLDESNRLHLVALAKRADIDPRQIEEADFFAGTMFFVRTEALLLLERMHLTNKDFEAERDQLNGTLAHALERFFGVLANIGKQQRHIEQYQRWLDSRQLSPAELENLPARLASWPRQPDILLVVTDTTGDITQLRSCLESIDRQLYRAAAIAVLSDAEPLGAPPADNLIWLPRAESWPSQLNELLQEIQVDWCYLLRGGDQLDPHALLLLAESIALNPGISACYSDEDSLTAAGCQNPVFKPDLNLDLLRSYPYVGRALAFSREAALGADGFDPAFTELAPHDLLYRLLETHGLGTVRHLADVLVHQTISLGLWLGEPQVIAHSGSIVQAHLQRLDVAHELSPGPLPMINRVTYQHIGEPLVSIVIPTKDQLPMLMRCIESLMEKTRYPNYELLIVDNNSETAEARTWFGEMERLNASQVRILRYPHPFNYSAINNFAVSQARGDYLVLLNNDTAVIDGGWLDALLQHARRPEVGIAGAKLLYPNGTIQHAGVVLGLRSVADHPFIGDPMQSNGYLHRLQVDQNYSAVTAACLMIRTDLYRQVGGMDEAGLQVSYNDVDLCLKVGQTGHLIVWTPYALLMHEASVSQNKVDTTTLQAKRERFKREQSVMYRRWLPLLTNDPAYNRNLTLEGNGFAHEYCSDTGWQAFSSRSLPYALCYPGDAFGSGHYRVHQPLEALKAAHLIEGTESKRMLQPVQLERLAPDTIIFQRQFTTPQLEIIQNTQAFSKAFKVYELDDYVLDVPASHASRERLPRDIALRLREAVGLCDRLVVSTEPLAEALKGFNSDIRVVENRLPAQWWGGLTSHRRQGRKPRVGWAGGSTHESDLQVIAEVVRELAREVEWVFLGMCPPTLRAYVHEFHAGVSIEQYPEKLASLNLDLALAPLEDHFFNACKSNLRLLEYGACGFPVICSDIPCYRGDLPVTRVRNKPEDWIAAIGEHLSEPDASAEAGDALRSLVLDNWMLRDANLLTWRQAWLAD</sequence>
<evidence type="ECO:0000256" key="1">
    <source>
        <dbReference type="ARBA" id="ARBA00022519"/>
    </source>
</evidence>
<keyword evidence="1" id="KW-1003">Cell membrane</keyword>
<name>A0A1H1TUJ1_9PSED</name>
<protein>
    <submittedName>
        <fullName evidence="3">Glycosyltransferase, GT2 family</fullName>
    </submittedName>
</protein>
<evidence type="ECO:0000259" key="2">
    <source>
        <dbReference type="Pfam" id="PF00535"/>
    </source>
</evidence>
<dbReference type="SUPFAM" id="SSF53448">
    <property type="entry name" value="Nucleotide-diphospho-sugar transferases"/>
    <property type="match status" value="2"/>
</dbReference>
<dbReference type="AlphaFoldDB" id="A0A1H1TUJ1"/>
<dbReference type="Gene3D" id="3.40.50.2000">
    <property type="entry name" value="Glycogen Phosphorylase B"/>
    <property type="match status" value="1"/>
</dbReference>
<dbReference type="PANTHER" id="PTHR43179:SF7">
    <property type="entry name" value="RHAMNOSYLTRANSFERASE WBBL"/>
    <property type="match status" value="1"/>
</dbReference>
<dbReference type="InterPro" id="IPR029044">
    <property type="entry name" value="Nucleotide-diphossugar_trans"/>
</dbReference>
<gene>
    <name evidence="3" type="ORF">SAMN05216598_2212</name>
</gene>
<dbReference type="PANTHER" id="PTHR43179">
    <property type="entry name" value="RHAMNOSYLTRANSFERASE WBBL"/>
    <property type="match status" value="1"/>
</dbReference>
<dbReference type="EMBL" id="LT629777">
    <property type="protein sequence ID" value="SDS63279.1"/>
    <property type="molecule type" value="Genomic_DNA"/>
</dbReference>
<proteinExistence type="predicted"/>
<feature type="domain" description="Glycosyltransferase 2-like" evidence="2">
    <location>
        <begin position="534"/>
        <end position="664"/>
    </location>
</feature>
<accession>A0A1H1TUJ1</accession>
<dbReference type="InterPro" id="IPR001173">
    <property type="entry name" value="Glyco_trans_2-like"/>
</dbReference>
<organism evidence="3 4">
    <name type="scientific">Pseudomonas asplenii</name>
    <dbReference type="NCBI Taxonomy" id="53407"/>
    <lineage>
        <taxon>Bacteria</taxon>
        <taxon>Pseudomonadati</taxon>
        <taxon>Pseudomonadota</taxon>
        <taxon>Gammaproteobacteria</taxon>
        <taxon>Pseudomonadales</taxon>
        <taxon>Pseudomonadaceae</taxon>
        <taxon>Pseudomonas</taxon>
    </lineage>
</organism>
<dbReference type="Pfam" id="PF05045">
    <property type="entry name" value="RgpF"/>
    <property type="match status" value="1"/>
</dbReference>
<dbReference type="InterPro" id="IPR007739">
    <property type="entry name" value="RgpF"/>
</dbReference>
<evidence type="ECO:0000313" key="4">
    <source>
        <dbReference type="Proteomes" id="UP000199524"/>
    </source>
</evidence>
<keyword evidence="3" id="KW-0808">Transferase</keyword>
<keyword evidence="1" id="KW-0472">Membrane</keyword>
<dbReference type="Proteomes" id="UP000199524">
    <property type="component" value="Chromosome I"/>
</dbReference>
<dbReference type="Gene3D" id="3.90.550.10">
    <property type="entry name" value="Spore Coat Polysaccharide Biosynthesis Protein SpsA, Chain A"/>
    <property type="match status" value="2"/>
</dbReference>
<keyword evidence="4" id="KW-1185">Reference proteome</keyword>
<dbReference type="GeneID" id="300207199"/>
<dbReference type="Pfam" id="PF00535">
    <property type="entry name" value="Glycos_transf_2"/>
    <property type="match status" value="1"/>
</dbReference>